<dbReference type="Proteomes" id="UP000600918">
    <property type="component" value="Unassembled WGS sequence"/>
</dbReference>
<keyword evidence="2" id="KW-1185">Reference proteome</keyword>
<reference evidence="1" key="1">
    <citation type="journal article" date="2020" name="G3 (Bethesda)">
        <title>High-Quality Assemblies for Three Invasive Social Wasps from the &lt;i&gt;Vespula&lt;/i&gt; Genus.</title>
        <authorList>
            <person name="Harrop T.W.R."/>
            <person name="Guhlin J."/>
            <person name="McLaughlin G.M."/>
            <person name="Permina E."/>
            <person name="Stockwell P."/>
            <person name="Gilligan J."/>
            <person name="Le Lec M.F."/>
            <person name="Gruber M.A.M."/>
            <person name="Quinn O."/>
            <person name="Lovegrove M."/>
            <person name="Duncan E.J."/>
            <person name="Remnant E.J."/>
            <person name="Van Eeckhoven J."/>
            <person name="Graham B."/>
            <person name="Knapp R.A."/>
            <person name="Langford K.W."/>
            <person name="Kronenberg Z."/>
            <person name="Press M.O."/>
            <person name="Eacker S.M."/>
            <person name="Wilson-Rankin E.E."/>
            <person name="Purcell J."/>
            <person name="Lester P.J."/>
            <person name="Dearden P.K."/>
        </authorList>
    </citation>
    <scope>NUCLEOTIDE SEQUENCE</scope>
    <source>
        <strain evidence="1">Volc-1</strain>
    </source>
</reference>
<protein>
    <submittedName>
        <fullName evidence="1">Uncharacterized protein</fullName>
    </submittedName>
</protein>
<gene>
    <name evidence="1" type="ORF">H0235_017587</name>
</gene>
<sequence>MVQVDGNEWRGYVSVPLVSDFESMKATFKYRYGAREYIASKDPKVSSSGEVEEKGDTGDEDVQGVLKDYLSTLAHDSIEDILYLDDDDSTDKINSNHIDVCPWPNIDFVNLDLNSTISNTVYRENEVKCIIETYREL</sequence>
<accession>A0A834MZP0</accession>
<dbReference type="EMBL" id="JACSDY010000023">
    <property type="protein sequence ID" value="KAF7390425.1"/>
    <property type="molecule type" value="Genomic_DNA"/>
</dbReference>
<dbReference type="AlphaFoldDB" id="A0A834MZP0"/>
<proteinExistence type="predicted"/>
<name>A0A834MZP0_VESPE</name>
<comment type="caution">
    <text evidence="1">The sequence shown here is derived from an EMBL/GenBank/DDBJ whole genome shotgun (WGS) entry which is preliminary data.</text>
</comment>
<evidence type="ECO:0000313" key="1">
    <source>
        <dbReference type="EMBL" id="KAF7390425.1"/>
    </source>
</evidence>
<organism evidence="1 2">
    <name type="scientific">Vespula pensylvanica</name>
    <name type="common">Western yellow jacket</name>
    <name type="synonym">Wasp</name>
    <dbReference type="NCBI Taxonomy" id="30213"/>
    <lineage>
        <taxon>Eukaryota</taxon>
        <taxon>Metazoa</taxon>
        <taxon>Ecdysozoa</taxon>
        <taxon>Arthropoda</taxon>
        <taxon>Hexapoda</taxon>
        <taxon>Insecta</taxon>
        <taxon>Pterygota</taxon>
        <taxon>Neoptera</taxon>
        <taxon>Endopterygota</taxon>
        <taxon>Hymenoptera</taxon>
        <taxon>Apocrita</taxon>
        <taxon>Aculeata</taxon>
        <taxon>Vespoidea</taxon>
        <taxon>Vespidae</taxon>
        <taxon>Vespinae</taxon>
        <taxon>Vespula</taxon>
    </lineage>
</organism>
<evidence type="ECO:0000313" key="2">
    <source>
        <dbReference type="Proteomes" id="UP000600918"/>
    </source>
</evidence>